<feature type="transmembrane region" description="Helical" evidence="2">
    <location>
        <begin position="20"/>
        <end position="40"/>
    </location>
</feature>
<evidence type="ECO:0000256" key="2">
    <source>
        <dbReference type="SAM" id="Phobius"/>
    </source>
</evidence>
<feature type="compositionally biased region" description="Polar residues" evidence="1">
    <location>
        <begin position="208"/>
        <end position="219"/>
    </location>
</feature>
<feature type="region of interest" description="Disordered" evidence="1">
    <location>
        <begin position="94"/>
        <end position="115"/>
    </location>
</feature>
<dbReference type="OrthoDB" id="5726584at2"/>
<feature type="region of interest" description="Disordered" evidence="1">
    <location>
        <begin position="176"/>
        <end position="230"/>
    </location>
</feature>
<dbReference type="Proteomes" id="UP000295554">
    <property type="component" value="Unassembled WGS sequence"/>
</dbReference>
<protein>
    <recommendedName>
        <fullName evidence="5">Type II secretion system protein GspC N-terminal domain-containing protein</fullName>
    </recommendedName>
</protein>
<proteinExistence type="predicted"/>
<evidence type="ECO:0000313" key="4">
    <source>
        <dbReference type="Proteomes" id="UP000295554"/>
    </source>
</evidence>
<organism evidence="3 4">
    <name type="scientific">Seongchinamella unica</name>
    <dbReference type="NCBI Taxonomy" id="2547392"/>
    <lineage>
        <taxon>Bacteria</taxon>
        <taxon>Pseudomonadati</taxon>
        <taxon>Pseudomonadota</taxon>
        <taxon>Gammaproteobacteria</taxon>
        <taxon>Cellvibrionales</taxon>
        <taxon>Halieaceae</taxon>
        <taxon>Seongchinamella</taxon>
    </lineage>
</organism>
<gene>
    <name evidence="3" type="ORF">E2F43_02460</name>
</gene>
<accession>A0A4R5LV89</accession>
<keyword evidence="2" id="KW-1133">Transmembrane helix</keyword>
<keyword evidence="4" id="KW-1185">Reference proteome</keyword>
<dbReference type="AlphaFoldDB" id="A0A4R5LV89"/>
<name>A0A4R5LV89_9GAMM</name>
<dbReference type="EMBL" id="SMSE01000001">
    <property type="protein sequence ID" value="TDG15118.1"/>
    <property type="molecule type" value="Genomic_DNA"/>
</dbReference>
<comment type="caution">
    <text evidence="3">The sequence shown here is derived from an EMBL/GenBank/DDBJ whole genome shotgun (WGS) entry which is preliminary data.</text>
</comment>
<evidence type="ECO:0008006" key="5">
    <source>
        <dbReference type="Google" id="ProtNLM"/>
    </source>
</evidence>
<dbReference type="RefSeq" id="WP_133209280.1">
    <property type="nucleotide sequence ID" value="NZ_SMSE01000001.1"/>
</dbReference>
<evidence type="ECO:0000313" key="3">
    <source>
        <dbReference type="EMBL" id="TDG15118.1"/>
    </source>
</evidence>
<sequence length="230" mass="24825">MNLGHRYRNLENPLRAERRVELVLIAVVLLLIVQFLWGGFRSLFPFVPDPVQPRAKSLQVIQLGISEQIDPEMRAQIAARPLFWPGRRPLEAMSEAESVAQAQADSSEEQKPGKIDGVKLTGVFGSGDAAGIIVLAKGKKRRVMVGEEVNGWELQSVEPTEALLSTGDRKASLVLRQGAIEKPQSGDEAAPAGSDGSAGEARKAKSQPGATQKKSNDTLTLGRRAPSNKT</sequence>
<keyword evidence="2" id="KW-0812">Transmembrane</keyword>
<reference evidence="3 4" key="1">
    <citation type="submission" date="2019-03" db="EMBL/GenBank/DDBJ databases">
        <title>Seongchinamella monodicae gen. nov., sp. nov., a novel member of the Gammaproteobacteria isolated from a tidal mudflat of beach.</title>
        <authorList>
            <person name="Yang H.G."/>
            <person name="Kang J.W."/>
            <person name="Lee S.D."/>
        </authorList>
    </citation>
    <scope>NUCLEOTIDE SEQUENCE [LARGE SCALE GENOMIC DNA]</scope>
    <source>
        <strain evidence="3 4">GH4-78</strain>
    </source>
</reference>
<evidence type="ECO:0000256" key="1">
    <source>
        <dbReference type="SAM" id="MobiDB-lite"/>
    </source>
</evidence>
<keyword evidence="2" id="KW-0472">Membrane</keyword>